<dbReference type="RefSeq" id="XP_014173677.1">
    <property type="nucleotide sequence ID" value="XM_014318202.1"/>
</dbReference>
<comment type="subcellular location">
    <subcellularLocation>
        <location evidence="2">Cytoplasm</location>
    </subcellularLocation>
    <subcellularLocation>
        <location evidence="1">Nucleus</location>
    </subcellularLocation>
</comment>
<dbReference type="InterPro" id="IPR002882">
    <property type="entry name" value="CofD"/>
</dbReference>
<dbReference type="GO" id="GO:0051028">
    <property type="term" value="P:mRNA transport"/>
    <property type="evidence" value="ECO:0007669"/>
    <property type="project" value="UniProtKB-KW"/>
</dbReference>
<dbReference type="GO" id="GO:0003729">
    <property type="term" value="F:mRNA binding"/>
    <property type="evidence" value="ECO:0007669"/>
    <property type="project" value="InterPro"/>
</dbReference>
<evidence type="ECO:0000256" key="8">
    <source>
        <dbReference type="ARBA" id="ARBA00022845"/>
    </source>
</evidence>
<dbReference type="GO" id="GO:0005737">
    <property type="term" value="C:cytoplasm"/>
    <property type="evidence" value="ECO:0007669"/>
    <property type="project" value="UniProtKB-SubCell"/>
</dbReference>
<keyword evidence="16" id="KW-1185">Reference proteome</keyword>
<dbReference type="InterPro" id="IPR038136">
    <property type="entry name" value="CofD-like_dom_sf"/>
</dbReference>
<dbReference type="Gene3D" id="3.40.50.10680">
    <property type="entry name" value="CofD-like domains"/>
    <property type="match status" value="1"/>
</dbReference>
<dbReference type="PANTHER" id="PTHR31240:SF0">
    <property type="entry name" value="MATERNAL EFFECT EMBRYO ARREST 18"/>
    <property type="match status" value="1"/>
</dbReference>
<dbReference type="STRING" id="655863.F0XFN3"/>
<organism evidence="16">
    <name type="scientific">Grosmannia clavigera (strain kw1407 / UAMH 11150)</name>
    <name type="common">Blue stain fungus</name>
    <name type="synonym">Graphiocladiella clavigera</name>
    <dbReference type="NCBI Taxonomy" id="655863"/>
    <lineage>
        <taxon>Eukaryota</taxon>
        <taxon>Fungi</taxon>
        <taxon>Dikarya</taxon>
        <taxon>Ascomycota</taxon>
        <taxon>Pezizomycotina</taxon>
        <taxon>Sordariomycetes</taxon>
        <taxon>Sordariomycetidae</taxon>
        <taxon>Ophiostomatales</taxon>
        <taxon>Ophiostomataceae</taxon>
        <taxon>Leptographium</taxon>
    </lineage>
</organism>
<evidence type="ECO:0000256" key="12">
    <source>
        <dbReference type="ARBA" id="ARBA00023242"/>
    </source>
</evidence>
<comment type="similarity">
    <text evidence="3">Belongs to the CASC3 family.</text>
</comment>
<keyword evidence="10" id="KW-0866">Nonsense-mediated mRNA decay</keyword>
<dbReference type="HOGENOM" id="CLU_253060_0_0_1"/>
<evidence type="ECO:0000256" key="6">
    <source>
        <dbReference type="ARBA" id="ARBA00022664"/>
    </source>
</evidence>
<keyword evidence="4" id="KW-0813">Transport</keyword>
<keyword evidence="5" id="KW-0963">Cytoplasm</keyword>
<dbReference type="Pfam" id="PF09405">
    <property type="entry name" value="Btz"/>
    <property type="match status" value="1"/>
</dbReference>
<evidence type="ECO:0000313" key="15">
    <source>
        <dbReference type="EMBL" id="EFX04195.1"/>
    </source>
</evidence>
<dbReference type="GO" id="GO:0008380">
    <property type="term" value="P:RNA splicing"/>
    <property type="evidence" value="ECO:0007669"/>
    <property type="project" value="UniProtKB-KW"/>
</dbReference>
<feature type="compositionally biased region" description="Low complexity" evidence="13">
    <location>
        <begin position="153"/>
        <end position="173"/>
    </location>
</feature>
<reference evidence="15 16" key="1">
    <citation type="journal article" date="2011" name="Proc. Natl. Acad. Sci. U.S.A.">
        <title>Genome and transcriptome analyses of the mountain pine beetle-fungal symbiont Grosmannia clavigera, a lodgepole pine pathogen.</title>
        <authorList>
            <person name="DiGuistini S."/>
            <person name="Wang Y."/>
            <person name="Liao N.Y."/>
            <person name="Taylor G."/>
            <person name="Tanguay P."/>
            <person name="Feau N."/>
            <person name="Henrissat B."/>
            <person name="Chan S.K."/>
            <person name="Hesse-Orce U."/>
            <person name="Alamouti S.M."/>
            <person name="Tsui C.K.M."/>
            <person name="Docking R.T."/>
            <person name="Levasseur A."/>
            <person name="Haridas S."/>
            <person name="Robertson G."/>
            <person name="Birol I."/>
            <person name="Holt R.A."/>
            <person name="Marra M.A."/>
            <person name="Hamelin R.C."/>
            <person name="Hirst M."/>
            <person name="Jones S.J.M."/>
            <person name="Bohlmann J."/>
            <person name="Breuil C."/>
        </authorList>
    </citation>
    <scope>NUCLEOTIDE SEQUENCE [LARGE SCALE GENOMIC DNA]</scope>
    <source>
        <strain evidence="16">kw1407 / UAMH 11150</strain>
    </source>
</reference>
<evidence type="ECO:0000256" key="3">
    <source>
        <dbReference type="ARBA" id="ARBA00009548"/>
    </source>
</evidence>
<accession>F0XFN3</accession>
<keyword evidence="11" id="KW-0508">mRNA splicing</keyword>
<evidence type="ECO:0000256" key="13">
    <source>
        <dbReference type="SAM" id="MobiDB-lite"/>
    </source>
</evidence>
<feature type="compositionally biased region" description="Low complexity" evidence="13">
    <location>
        <begin position="520"/>
        <end position="553"/>
    </location>
</feature>
<dbReference type="InterPro" id="IPR018545">
    <property type="entry name" value="Btz_dom"/>
</dbReference>
<dbReference type="Proteomes" id="UP000007796">
    <property type="component" value="Unassembled WGS sequence"/>
</dbReference>
<dbReference type="GeneID" id="25973967"/>
<evidence type="ECO:0000256" key="1">
    <source>
        <dbReference type="ARBA" id="ARBA00004123"/>
    </source>
</evidence>
<protein>
    <submittedName>
        <fullName evidence="15">Upf0052 domain containing protein</fullName>
    </submittedName>
</protein>
<feature type="compositionally biased region" description="Low complexity" evidence="13">
    <location>
        <begin position="740"/>
        <end position="756"/>
    </location>
</feature>
<feature type="region of interest" description="Disordered" evidence="13">
    <location>
        <begin position="737"/>
        <end position="765"/>
    </location>
</feature>
<keyword evidence="9" id="KW-0694">RNA-binding</keyword>
<evidence type="ECO:0000256" key="10">
    <source>
        <dbReference type="ARBA" id="ARBA00023161"/>
    </source>
</evidence>
<evidence type="ECO:0000256" key="5">
    <source>
        <dbReference type="ARBA" id="ARBA00022490"/>
    </source>
</evidence>
<dbReference type="GO" id="GO:0035145">
    <property type="term" value="C:exon-exon junction complex"/>
    <property type="evidence" value="ECO:0007669"/>
    <property type="project" value="InterPro"/>
</dbReference>
<dbReference type="eggNOG" id="ENOG502QUZZ">
    <property type="taxonomic scope" value="Eukaryota"/>
</dbReference>
<evidence type="ECO:0000259" key="14">
    <source>
        <dbReference type="SMART" id="SM01044"/>
    </source>
</evidence>
<feature type="compositionally biased region" description="Pro residues" evidence="13">
    <location>
        <begin position="570"/>
        <end position="580"/>
    </location>
</feature>
<evidence type="ECO:0000256" key="11">
    <source>
        <dbReference type="ARBA" id="ARBA00023187"/>
    </source>
</evidence>
<dbReference type="Pfam" id="PF01933">
    <property type="entry name" value="CofD"/>
    <property type="match status" value="1"/>
</dbReference>
<keyword evidence="8" id="KW-0810">Translation regulation</keyword>
<proteinExistence type="inferred from homology"/>
<evidence type="ECO:0000256" key="4">
    <source>
        <dbReference type="ARBA" id="ARBA00022448"/>
    </source>
</evidence>
<feature type="region of interest" description="Disordered" evidence="13">
    <location>
        <begin position="515"/>
        <end position="617"/>
    </location>
</feature>
<evidence type="ECO:0000256" key="2">
    <source>
        <dbReference type="ARBA" id="ARBA00004496"/>
    </source>
</evidence>
<sequence length="1421" mass="150352">MATAASPAGRAPNATAKNDGPRRRKLIGQRRRVDDDDGDDHGTFDLVDDDSLTDASAASEDRDAAVDDSDTSNIDDASPTTPATRKGIKSGAGPKGAAVKPEGRRPTEPTDSAATPSAEHMLRGLSISDKTATAANEQLDRDASEAKESGNGPADASQAESASQPQQPAQPVKAPQPPIVSSSSAQAQRRETPYERQRREHDLYKQKRDEDPSFVPNRGAFFMHDHRGAGPAANGFRPFGRGGRGRGRGGYGGLYAPLQGHIHNPADPTINAPWAHDMHDTIAAPVMPRLAPPPRRRFDASSQYGGSQAVAPAASIPTCLPSAVPINRSMSVEKPLGVVTVRVFFPPMREAVLFEKFKVVQYTKLPDHRPPLRRDKAVVIDLPGQPKSQIFPAVDRSFIFIPRALRPNQQRMRGNRTRSVMGSISGFSRQTSMFGGSYYNGSMYSPSIALSRRSSITHDVGRDYIISPAGSAMSRPALHIDNASRPVVRLPPSGVPPPAMPMSVPMSGLGISMGAGGGVSVSVPPQSGAKSTPQAEQQQAEQQQQQQQQQPQQQPIPPSQVPEGSSLSTVPPPQIHPLPQRPAFQESRASQNLPMHQPRPQKAVSVDTIDPQSTGGLGPFAQQQSLPMPFHQQVPIQMASGFPPGEPHQRHPSYPSYTAGTPLSQIPERAIHAAPFQPNMSAQPPMYSQPNAAPAGATFYGNPAGYPMMQPPPQQGFFYPTPPTYSSTMAPSGAAATFVPGGTPQGAGPPSGQPGQRDVGGTPVDVQQQPVPHHSLVAQEANGMVYYYDPSSLPGMSNYPSYVPTPAPPGGFVPGMGGMVTPTPADSYYYPPQPGMVYYQHPYSAQLAESPRVATKYQERIAMDDGTGTPSLPPAFAAAMAAPTACSSTTSAVQAAVGAPDFRPAAAGVEPVVTQLHAPSGLCVFSGGTAANSLVDAFQAVATFLGNDGKSNKTRSCPLEYIIPISDNGGSSSELIRFFGGPMRLIPTGDDGDGDPDAAALQSAALSAAASSRAALRALMEHRLCTSDPREARAEWLDLVEARHGLWTSVPGPTRELIRAVLNTLNLEIVKRARPTSVFNFAGASVGNLFLTGARLFSGSFEAAIYLLSLLCGIPDHVAVVPAISSNFTHHISAGLVDGTTIAGQVNISHPSAPTSLPDGTVVAPVATAPTAPTAATATTLKMRGRAATAIDFEDATLPGSLPVLRRPQIAFSKDDEEDLPARIERVWYINPYGHEIRPPANPKALAALQRARAIVYSIGSLYTSIIPSLVLRDVGAAIRGDDGDHGQQHGRAKVLILNSKLDRETGPQHDPMTAVDFVRAITGACQQSQQDLGPVQDEDCRRYVTHVLHLEGGTRGGKTSAASGPLVDEAELGRLGIRCVAVPNQERRPRGHGGLGMGRYDEEALTRALLGVIGEQGDGL</sequence>
<evidence type="ECO:0000256" key="7">
    <source>
        <dbReference type="ARBA" id="ARBA00022816"/>
    </source>
</evidence>
<dbReference type="SUPFAM" id="SSF142338">
    <property type="entry name" value="CofD-like"/>
    <property type="match status" value="1"/>
</dbReference>
<gene>
    <name evidence="15" type="ORF">CMQ_1123</name>
</gene>
<dbReference type="GO" id="GO:0006397">
    <property type="term" value="P:mRNA processing"/>
    <property type="evidence" value="ECO:0007669"/>
    <property type="project" value="UniProtKB-KW"/>
</dbReference>
<dbReference type="EMBL" id="GL629765">
    <property type="protein sequence ID" value="EFX04195.1"/>
    <property type="molecule type" value="Genomic_DNA"/>
</dbReference>
<evidence type="ECO:0000256" key="9">
    <source>
        <dbReference type="ARBA" id="ARBA00022884"/>
    </source>
</evidence>
<evidence type="ECO:0000313" key="16">
    <source>
        <dbReference type="Proteomes" id="UP000007796"/>
    </source>
</evidence>
<feature type="compositionally biased region" description="Basic and acidic residues" evidence="13">
    <location>
        <begin position="138"/>
        <end position="148"/>
    </location>
</feature>
<keyword evidence="12" id="KW-0539">Nucleus</keyword>
<keyword evidence="7" id="KW-0509">mRNA transport</keyword>
<feature type="compositionally biased region" description="Polar residues" evidence="13">
    <location>
        <begin position="74"/>
        <end position="83"/>
    </location>
</feature>
<dbReference type="GO" id="GO:0000184">
    <property type="term" value="P:nuclear-transcribed mRNA catabolic process, nonsense-mediated decay"/>
    <property type="evidence" value="ECO:0007669"/>
    <property type="project" value="UniProtKB-KW"/>
</dbReference>
<dbReference type="GO" id="GO:0006417">
    <property type="term" value="P:regulation of translation"/>
    <property type="evidence" value="ECO:0007669"/>
    <property type="project" value="UniProtKB-KW"/>
</dbReference>
<feature type="compositionally biased region" description="Basic and acidic residues" evidence="13">
    <location>
        <begin position="188"/>
        <end position="211"/>
    </location>
</feature>
<keyword evidence="6" id="KW-0507">mRNA processing</keyword>
<dbReference type="SMART" id="SM01044">
    <property type="entry name" value="Btz"/>
    <property type="match status" value="1"/>
</dbReference>
<feature type="domain" description="Btz" evidence="14">
    <location>
        <begin position="179"/>
        <end position="305"/>
    </location>
</feature>
<dbReference type="GO" id="GO:0043743">
    <property type="term" value="F:LPPG:FO 2-phospho-L-lactate transferase activity"/>
    <property type="evidence" value="ECO:0007669"/>
    <property type="project" value="InterPro"/>
</dbReference>
<dbReference type="PANTHER" id="PTHR31240">
    <property type="entry name" value="MATERNAL EFFECT EMBRYO ARREST 18"/>
    <property type="match status" value="1"/>
</dbReference>
<dbReference type="OrthoDB" id="10267139at2759"/>
<feature type="region of interest" description="Disordered" evidence="13">
    <location>
        <begin position="1"/>
        <end position="218"/>
    </location>
</feature>
<name>F0XFN3_GROCL</name>
<dbReference type="InParanoid" id="F0XFN3"/>